<dbReference type="InterPro" id="IPR021754">
    <property type="entry name" value="DUF3320"/>
</dbReference>
<dbReference type="RefSeq" id="WP_253239643.1">
    <property type="nucleotide sequence ID" value="NZ_JAMYJR010000026.1"/>
</dbReference>
<protein>
    <submittedName>
        <fullName evidence="6">DUF4011 domain-containing protein</fullName>
    </submittedName>
</protein>
<dbReference type="InterPro" id="IPR025103">
    <property type="entry name" value="DUF4011"/>
</dbReference>
<feature type="domain" description="DNA2/NAM7 helicase helicase" evidence="3">
    <location>
        <begin position="1303"/>
        <end position="1353"/>
    </location>
</feature>
<dbReference type="EMBL" id="JAMYJR010000026">
    <property type="protein sequence ID" value="MCO8273571.1"/>
    <property type="molecule type" value="Genomic_DNA"/>
</dbReference>
<proteinExistence type="predicted"/>
<evidence type="ECO:0000259" key="2">
    <source>
        <dbReference type="Pfam" id="PF11784"/>
    </source>
</evidence>
<dbReference type="Proteomes" id="UP001523369">
    <property type="component" value="Unassembled WGS sequence"/>
</dbReference>
<name>A0ABT1DRV2_9ACTN</name>
<dbReference type="Pfam" id="PF18741">
    <property type="entry name" value="MTES_1575"/>
    <property type="match status" value="1"/>
</dbReference>
<organism evidence="6 7">
    <name type="scientific">Paractinoplanes aksuensis</name>
    <dbReference type="NCBI Taxonomy" id="2939490"/>
    <lineage>
        <taxon>Bacteria</taxon>
        <taxon>Bacillati</taxon>
        <taxon>Actinomycetota</taxon>
        <taxon>Actinomycetes</taxon>
        <taxon>Micromonosporales</taxon>
        <taxon>Micromonosporaceae</taxon>
        <taxon>Paractinoplanes</taxon>
    </lineage>
</organism>
<dbReference type="InterPro" id="IPR041677">
    <property type="entry name" value="DNA2/NAM7_AAA_11"/>
</dbReference>
<dbReference type="CDD" id="cd18808">
    <property type="entry name" value="SF1_C_Upf1"/>
    <property type="match status" value="1"/>
</dbReference>
<dbReference type="Pfam" id="PF13086">
    <property type="entry name" value="AAA_11"/>
    <property type="match status" value="1"/>
</dbReference>
<dbReference type="SUPFAM" id="SSF52540">
    <property type="entry name" value="P-loop containing nucleoside triphosphate hydrolases"/>
    <property type="match status" value="1"/>
</dbReference>
<dbReference type="Pfam" id="PF13195">
    <property type="entry name" value="DUF4011"/>
    <property type="match status" value="1"/>
</dbReference>
<feature type="region of interest" description="Disordered" evidence="1">
    <location>
        <begin position="1351"/>
        <end position="1373"/>
    </location>
</feature>
<evidence type="ECO:0000259" key="5">
    <source>
        <dbReference type="Pfam" id="PF18741"/>
    </source>
</evidence>
<feature type="compositionally biased region" description="Polar residues" evidence="1">
    <location>
        <begin position="1351"/>
        <end position="1363"/>
    </location>
</feature>
<reference evidence="6 7" key="1">
    <citation type="submission" date="2022-06" db="EMBL/GenBank/DDBJ databases">
        <title>New Species of the Genus Actinoplanes, ActinopZanes ferrugineus.</title>
        <authorList>
            <person name="Ding P."/>
        </authorList>
    </citation>
    <scope>NUCLEOTIDE SEQUENCE [LARGE SCALE GENOMIC DNA]</scope>
    <source>
        <strain evidence="6 7">TRM88003</strain>
    </source>
</reference>
<evidence type="ECO:0000259" key="3">
    <source>
        <dbReference type="Pfam" id="PF13086"/>
    </source>
</evidence>
<dbReference type="PANTHER" id="PTHR10887">
    <property type="entry name" value="DNA2/NAM7 HELICASE FAMILY"/>
    <property type="match status" value="1"/>
</dbReference>
<evidence type="ECO:0000259" key="4">
    <source>
        <dbReference type="Pfam" id="PF13087"/>
    </source>
</evidence>
<dbReference type="InterPro" id="IPR047187">
    <property type="entry name" value="SF1_C_Upf1"/>
</dbReference>
<gene>
    <name evidence="6" type="ORF">M1L60_23530</name>
</gene>
<dbReference type="Gene3D" id="3.40.50.300">
    <property type="entry name" value="P-loop containing nucleotide triphosphate hydrolases"/>
    <property type="match status" value="3"/>
</dbReference>
<evidence type="ECO:0000313" key="7">
    <source>
        <dbReference type="Proteomes" id="UP001523369"/>
    </source>
</evidence>
<evidence type="ECO:0000256" key="1">
    <source>
        <dbReference type="SAM" id="MobiDB-lite"/>
    </source>
</evidence>
<dbReference type="Pfam" id="PF11784">
    <property type="entry name" value="DUF3320"/>
    <property type="match status" value="1"/>
</dbReference>
<dbReference type="Pfam" id="PF13087">
    <property type="entry name" value="AAA_12"/>
    <property type="match status" value="1"/>
</dbReference>
<dbReference type="InterPro" id="IPR027417">
    <property type="entry name" value="P-loop_NTPase"/>
</dbReference>
<dbReference type="InterPro" id="IPR045055">
    <property type="entry name" value="DNA2/NAM7-like"/>
</dbReference>
<dbReference type="InterPro" id="IPR041679">
    <property type="entry name" value="DNA2/NAM7-like_C"/>
</dbReference>
<keyword evidence="7" id="KW-1185">Reference proteome</keyword>
<sequence length="1929" mass="211544">MTHDVFTPVVLHAPGLEVHLLLQPAINLALVHNRVAPVRQLLIGNAASEPAQRLEVRLDIIGPDGPLGEAWHDDVPEISPGAAVAWDHLGSFGPDTAVLRNANEAFPVDYRINVARLGHPDFVASVPSRALAHDEWFNHPLLYDSLAAFVQPNTEAVDAVLRSAGQILVATTGSGSMEGYQNGSKRAAQIAGAVYEALRQLGIHYRGLPASFENTGQKIRTTAAVLESRLGNCVDMSVTYAACLEQAGLRPLIWMIRGHAFAGFLAAESHLPAPVVTEENLLISMVESGRAVPVEVTATGPGSESLDFTRAVRAGLTHFRKPRGTLLGVIDVHSAHCNGVRPLPTRDSLPQLPVPVDTGAPARVSIELPPGAARDRLDEQAADEAVPQENDESPPRIQQWKRALLDLSLRNPLLSLPARGKGLQLHVPAGALALLDDLVHAGKRLEVIPHDQISHIHQLAGARGAQDLDPETLIGQLRDDLRIYGAVDEKRYRSAMRGLQREARTMEQETGSNYLYLTIGTLVHPKPNGSEAYAPLFLLPVRIDGGVGHQPYSLVVDGTQLASPNQCLVEWLRVRHGVKINELENPLRDEHGIDIPATLAAIRDNLVGNRLNYRIDETASLRLLQFSTFQLWRDLRDHWPVFMESPVVRHLVESTGATFDDPAGDPSAVVIDESRLHLPIPADGSQMQAVELAKRGYSFVLEGPPGTGKSQTITNLIATAVASGRTVLFVAEKQAALEVVKGRLTSIGLAPFGLDLHGRTQSIEAIREQLTLALEQDDRGDGTAWTAVETAYRTKLSTLARYPERLHAANGAGLTAWSAFEAVLTYGEGPTADVPPAYLEVAAAYRDQVEHHLQDFAAVARSARLRRDHPWSLSGLRAVGDLTRDQVHQIAQDLERVRADLLAQPGLADCVRELAEPDELEAFRAAAHWAAAGRLPDHASTRRAMEPGWDEAVTGLRADLARVRRDHGPELALFQPAVLAAPDLPAWQADAVDAAKRMFGKRRALQKVADQLTPFVHEGQVVPPDQVADVLGRLLQLREHADDLHRRVAALGALRLPPGWLAVGAQAEDQLAQAHQAAVIGRDLLRQNAKVWEVLAAGVDPTLVDRIVAAWAAWRTALHSGPAEFASWSAEPGWYDSWQRDGARWLAELAGDGLLGLQRWAGLLVNTDALIRAGLTTFRRQLLQGEISAETAEEAYRRGLARTALAERMRAGDLEYFDPVRHDNDIVQFQKVAAGLRTALPDHLPSVLVDRRPFRPTERRGRVADLATELRRKRGGKSFRELFTQYSDVILALTPCVLVSPASAATFLAPGAARFDIVIFDEASQIRVPEAIGAMGRGRATVIVGDSRQMPPTSGLQLLNTDDTPPGEEDPVPEDLDSILSEAVESGLPQRWLSWHYRSHDESLIAFSNRYYYESKLSSMPSPGSADTAGVHWRRVNGRYDRGATRTNKIEAEAIVAEIVRRVHDPVGREHSIGVVTFNLQQRNEILDRLEQHSDPLVRERVSAGRREPIFVKNLENVQGDERDVILFSLAFSTDPDTGRLPLNFGPLSQTGGERRLNVAITRARRQVVLFASFDPGDIDLARTTSIGTQHLRAYCEMAAVGTERLGDLSITRRHNRDRIRDEVATALSDRGLEVTTCHGLSEFTVDIAVRTPGAPRWQVAVMLDGPQWGKRPTVADRDDAPRLLHLIMGWPEVVRFWLPAWIRDRAAVLDSITAAVDRAVDRQAAPEPAIEPEPTIEPVPAVVEEHLFVPYVPTPLGDRADLDLLGSDAAVQETVRTAIREVVAAEGPVEQHRLARLVLARFGFAKSNPDRRAAVLSQADPELFRSHESAVFAWPPELDAEAWRGYRRTQKSSDRGLEDIAPEEIANAAHNALAVKPGLTEEDLLRSTLELLGYRRMTEKIERLLRYGLETGQKTGAVVRNDDGSYVS</sequence>
<accession>A0ABT1DRV2</accession>
<feature type="domain" description="Restriction endonuclease type II-like" evidence="5">
    <location>
        <begin position="1622"/>
        <end position="1716"/>
    </location>
</feature>
<feature type="domain" description="DUF3320" evidence="2">
    <location>
        <begin position="1773"/>
        <end position="1813"/>
    </location>
</feature>
<feature type="domain" description="DNA2/NAM7 helicase-like C-terminal" evidence="4">
    <location>
        <begin position="1378"/>
        <end position="1572"/>
    </location>
</feature>
<evidence type="ECO:0000313" key="6">
    <source>
        <dbReference type="EMBL" id="MCO8273571.1"/>
    </source>
</evidence>
<comment type="caution">
    <text evidence="6">The sequence shown here is derived from an EMBL/GenBank/DDBJ whole genome shotgun (WGS) entry which is preliminary data.</text>
</comment>
<dbReference type="InterPro" id="IPR049468">
    <property type="entry name" value="Restrct_endonuc-II-like_dom"/>
</dbReference>
<feature type="region of interest" description="Disordered" evidence="1">
    <location>
        <begin position="377"/>
        <end position="396"/>
    </location>
</feature>